<gene>
    <name evidence="1" type="ORF">BV25DRAFT_1432852</name>
</gene>
<reference evidence="1" key="2">
    <citation type="journal article" date="2022" name="New Phytol.">
        <title>Evolutionary transition to the ectomycorrhizal habit in the genomes of a hyperdiverse lineage of mushroom-forming fungi.</title>
        <authorList>
            <person name="Looney B."/>
            <person name="Miyauchi S."/>
            <person name="Morin E."/>
            <person name="Drula E."/>
            <person name="Courty P.E."/>
            <person name="Kohler A."/>
            <person name="Kuo A."/>
            <person name="LaButti K."/>
            <person name="Pangilinan J."/>
            <person name="Lipzen A."/>
            <person name="Riley R."/>
            <person name="Andreopoulos W."/>
            <person name="He G."/>
            <person name="Johnson J."/>
            <person name="Nolan M."/>
            <person name="Tritt A."/>
            <person name="Barry K.W."/>
            <person name="Grigoriev I.V."/>
            <person name="Nagy L.G."/>
            <person name="Hibbett D."/>
            <person name="Henrissat B."/>
            <person name="Matheny P.B."/>
            <person name="Labbe J."/>
            <person name="Martin F.M."/>
        </authorList>
    </citation>
    <scope>NUCLEOTIDE SEQUENCE</scope>
    <source>
        <strain evidence="1">HHB10654</strain>
    </source>
</reference>
<evidence type="ECO:0000313" key="2">
    <source>
        <dbReference type="Proteomes" id="UP000814140"/>
    </source>
</evidence>
<keyword evidence="2" id="KW-1185">Reference proteome</keyword>
<organism evidence="1 2">
    <name type="scientific">Artomyces pyxidatus</name>
    <dbReference type="NCBI Taxonomy" id="48021"/>
    <lineage>
        <taxon>Eukaryota</taxon>
        <taxon>Fungi</taxon>
        <taxon>Dikarya</taxon>
        <taxon>Basidiomycota</taxon>
        <taxon>Agaricomycotina</taxon>
        <taxon>Agaricomycetes</taxon>
        <taxon>Russulales</taxon>
        <taxon>Auriscalpiaceae</taxon>
        <taxon>Artomyces</taxon>
    </lineage>
</organism>
<comment type="caution">
    <text evidence="1">The sequence shown here is derived from an EMBL/GenBank/DDBJ whole genome shotgun (WGS) entry which is preliminary data.</text>
</comment>
<name>A0ACB8SNK0_9AGAM</name>
<reference evidence="1" key="1">
    <citation type="submission" date="2021-03" db="EMBL/GenBank/DDBJ databases">
        <authorList>
            <consortium name="DOE Joint Genome Institute"/>
            <person name="Ahrendt S."/>
            <person name="Looney B.P."/>
            <person name="Miyauchi S."/>
            <person name="Morin E."/>
            <person name="Drula E."/>
            <person name="Courty P.E."/>
            <person name="Chicoki N."/>
            <person name="Fauchery L."/>
            <person name="Kohler A."/>
            <person name="Kuo A."/>
            <person name="Labutti K."/>
            <person name="Pangilinan J."/>
            <person name="Lipzen A."/>
            <person name="Riley R."/>
            <person name="Andreopoulos W."/>
            <person name="He G."/>
            <person name="Johnson J."/>
            <person name="Barry K.W."/>
            <person name="Grigoriev I.V."/>
            <person name="Nagy L."/>
            <person name="Hibbett D."/>
            <person name="Henrissat B."/>
            <person name="Matheny P.B."/>
            <person name="Labbe J."/>
            <person name="Martin F."/>
        </authorList>
    </citation>
    <scope>NUCLEOTIDE SEQUENCE</scope>
    <source>
        <strain evidence="1">HHB10654</strain>
    </source>
</reference>
<proteinExistence type="predicted"/>
<sequence length="466" mass="51685">MLKGMTDTNLDRDHMASILEVAAGGNAEPYDPASKPSPHTTPLARFSSKRPLVPTDAEPELRAFAEARCEIDQIDIAFPFQLAKTESAVAALCATGGKPRERSTVVRIYSLDLPEPERGYPRYISVPVRMSSGSLGEHILLDDTRKTLYVGNGSQIQSFVYAFDGIDQKDTGEFKSGHGTAPMRNIFNAAGYGGAMTTIRDGSRLLRSGKKGLAVWNMEPGKLPLPGSKDVAAPRQMITSPAMTGISVWTEHPSEPLQRIAAYDHRYGATLVTFQTQQIVTRYVGHGGFIRDIQTSADDANTFITAAEDGAVRMYDVRLPTPVLAIYHRDEPIRAALYQHIHQQPFVILGGTKSEQVKVWDVRAKLPLYELSTGNNQVNALAWDEPRQTLYAATECCYKDRNGYRIGYRAAQFPDSGEDDRRTWPEQAYHSETSFGYPLDSCDQRLYRYTFKEDADVTVLPSYGPS</sequence>
<evidence type="ECO:0000313" key="1">
    <source>
        <dbReference type="EMBL" id="KAI0057346.1"/>
    </source>
</evidence>
<dbReference type="EMBL" id="MU277248">
    <property type="protein sequence ID" value="KAI0057346.1"/>
    <property type="molecule type" value="Genomic_DNA"/>
</dbReference>
<protein>
    <submittedName>
        <fullName evidence="1">Uncharacterized protein</fullName>
    </submittedName>
</protein>
<dbReference type="Proteomes" id="UP000814140">
    <property type="component" value="Unassembled WGS sequence"/>
</dbReference>
<accession>A0ACB8SNK0</accession>